<dbReference type="Pfam" id="PF04082">
    <property type="entry name" value="Fungal_trans"/>
    <property type="match status" value="1"/>
</dbReference>
<dbReference type="InterPro" id="IPR001138">
    <property type="entry name" value="Zn2Cys6_DnaBD"/>
</dbReference>
<dbReference type="PROSITE" id="PS50048">
    <property type="entry name" value="ZN2_CY6_FUNGAL_2"/>
    <property type="match status" value="1"/>
</dbReference>
<evidence type="ECO:0000256" key="1">
    <source>
        <dbReference type="ARBA" id="ARBA00004123"/>
    </source>
</evidence>
<dbReference type="GO" id="GO:0003677">
    <property type="term" value="F:DNA binding"/>
    <property type="evidence" value="ECO:0007669"/>
    <property type="project" value="UniProtKB-KW"/>
</dbReference>
<feature type="compositionally biased region" description="Acidic residues" evidence="5">
    <location>
        <begin position="119"/>
        <end position="128"/>
    </location>
</feature>
<comment type="subcellular location">
    <subcellularLocation>
        <location evidence="1">Nucleus</location>
    </subcellularLocation>
</comment>
<keyword evidence="3" id="KW-0238">DNA-binding</keyword>
<reference evidence="7 8" key="1">
    <citation type="journal article" date="2019" name="Front. Genet.">
        <title>Whole-Genome Sequencing of the Opportunistic Yeast Pathogen Candida inconspicua Uncovers Its Hybrid Origin.</title>
        <authorList>
            <person name="Mixao V."/>
            <person name="Hansen A.P."/>
            <person name="Saus E."/>
            <person name="Boekhout T."/>
            <person name="Lass-Florl C."/>
            <person name="Gabaldon T."/>
        </authorList>
    </citation>
    <scope>NUCLEOTIDE SEQUENCE [LARGE SCALE GENOMIC DNA]</scope>
    <source>
        <strain evidence="7 8">CBS 180</strain>
    </source>
</reference>
<dbReference type="CDD" id="cd00067">
    <property type="entry name" value="GAL4"/>
    <property type="match status" value="1"/>
</dbReference>
<evidence type="ECO:0000256" key="5">
    <source>
        <dbReference type="SAM" id="MobiDB-lite"/>
    </source>
</evidence>
<name>A0A4T0X8N1_9ASCO</name>
<dbReference type="GO" id="GO:0000981">
    <property type="term" value="F:DNA-binding transcription factor activity, RNA polymerase II-specific"/>
    <property type="evidence" value="ECO:0007669"/>
    <property type="project" value="InterPro"/>
</dbReference>
<dbReference type="OrthoDB" id="3997649at2759"/>
<dbReference type="STRING" id="52247.A0A4T0X8N1"/>
<feature type="region of interest" description="Disordered" evidence="5">
    <location>
        <begin position="119"/>
        <end position="183"/>
    </location>
</feature>
<evidence type="ECO:0000259" key="6">
    <source>
        <dbReference type="PROSITE" id="PS50048"/>
    </source>
</evidence>
<dbReference type="GO" id="GO:0006351">
    <property type="term" value="P:DNA-templated transcription"/>
    <property type="evidence" value="ECO:0007669"/>
    <property type="project" value="InterPro"/>
</dbReference>
<keyword evidence="8" id="KW-1185">Reference proteome</keyword>
<evidence type="ECO:0000313" key="8">
    <source>
        <dbReference type="Proteomes" id="UP000307173"/>
    </source>
</evidence>
<dbReference type="Gene3D" id="4.10.240.10">
    <property type="entry name" value="Zn(2)-C6 fungal-type DNA-binding domain"/>
    <property type="match status" value="1"/>
</dbReference>
<dbReference type="AlphaFoldDB" id="A0A4T0X8N1"/>
<keyword evidence="2" id="KW-0479">Metal-binding</keyword>
<feature type="domain" description="Zn(2)-C6 fungal-type" evidence="6">
    <location>
        <begin position="19"/>
        <end position="59"/>
    </location>
</feature>
<dbReference type="PANTHER" id="PTHR46910:SF3">
    <property type="entry name" value="HALOTOLERANCE PROTEIN 9-RELATED"/>
    <property type="match status" value="1"/>
</dbReference>
<comment type="caution">
    <text evidence="7">The sequence shown here is derived from an EMBL/GenBank/DDBJ whole genome shotgun (WGS) entry which is preliminary data.</text>
</comment>
<evidence type="ECO:0000256" key="4">
    <source>
        <dbReference type="ARBA" id="ARBA00023242"/>
    </source>
</evidence>
<gene>
    <name evidence="7" type="ORF">CANINC_000123</name>
</gene>
<evidence type="ECO:0000313" key="7">
    <source>
        <dbReference type="EMBL" id="TID31282.1"/>
    </source>
</evidence>
<evidence type="ECO:0000256" key="2">
    <source>
        <dbReference type="ARBA" id="ARBA00022723"/>
    </source>
</evidence>
<dbReference type="SUPFAM" id="SSF57701">
    <property type="entry name" value="Zn2/Cys6 DNA-binding domain"/>
    <property type="match status" value="1"/>
</dbReference>
<organism evidence="7 8">
    <name type="scientific">Pichia inconspicua</name>
    <dbReference type="NCBI Taxonomy" id="52247"/>
    <lineage>
        <taxon>Eukaryota</taxon>
        <taxon>Fungi</taxon>
        <taxon>Dikarya</taxon>
        <taxon>Ascomycota</taxon>
        <taxon>Saccharomycotina</taxon>
        <taxon>Pichiomycetes</taxon>
        <taxon>Pichiales</taxon>
        <taxon>Pichiaceae</taxon>
        <taxon>Pichia</taxon>
    </lineage>
</organism>
<keyword evidence="4" id="KW-0539">Nucleus</keyword>
<dbReference type="GO" id="GO:0008270">
    <property type="term" value="F:zinc ion binding"/>
    <property type="evidence" value="ECO:0007669"/>
    <property type="project" value="InterPro"/>
</dbReference>
<dbReference type="Proteomes" id="UP000307173">
    <property type="component" value="Unassembled WGS sequence"/>
</dbReference>
<feature type="compositionally biased region" description="Polar residues" evidence="5">
    <location>
        <begin position="170"/>
        <end position="180"/>
    </location>
</feature>
<dbReference type="InterPro" id="IPR050987">
    <property type="entry name" value="AtrR-like"/>
</dbReference>
<feature type="compositionally biased region" description="Basic and acidic residues" evidence="5">
    <location>
        <begin position="145"/>
        <end position="169"/>
    </location>
</feature>
<dbReference type="PANTHER" id="PTHR46910">
    <property type="entry name" value="TRANSCRIPTION FACTOR PDR1"/>
    <property type="match status" value="1"/>
</dbReference>
<dbReference type="CDD" id="cd12148">
    <property type="entry name" value="fungal_TF_MHR"/>
    <property type="match status" value="1"/>
</dbReference>
<evidence type="ECO:0000256" key="3">
    <source>
        <dbReference type="ARBA" id="ARBA00023125"/>
    </source>
</evidence>
<protein>
    <recommendedName>
        <fullName evidence="6">Zn(2)-C6 fungal-type domain-containing protein</fullName>
    </recommendedName>
</protein>
<proteinExistence type="predicted"/>
<sequence>MERLNQLEKHQERQRAIQSCDRCKKRKRACKRYNEKGEQVYDKSTPCSKCLMMGLPCETSGVRKKRKFFCVSESSMIQLNCLTKIFKAIFPECDPENPKDRENIAKLLCVKLPGNIEIDGGDDSNDSNDNDHPDGDNIGSDYEVENDRPVEKNEHNEQNLAKSTDKEGSSDSNTTENNRVSMKFKVGQDSSDKLFEALIEVQKRRSSIDASGLVTSNVKQDSILYQVWILGRRSYFLNEKNVDASKFVSNAVIKSYIDAVDVCLYNSFFSTDLATVKMLYLTGLYHATISNRNASWHLITSTCLKCVGLGFNRNCVIKKFTEDEQEEIRLVWWACFRYHMNGCIILGKLPNISLYDVDVDLPKMDHCKDKTYKDAFLASVDLFKLMFPILKNREYLNESKDPWSDKNINNMLEVRSRLFDWKDNLPVSARDYQNDRGERHIIKLHLLYHHCIMSLLVPYLIAYALKPNDRNAKSSIVIDSLALCIHSAIELVKVVKVSSGSENFNNLLSYDLFYAYNSLMVLLLGLRLVRIGSEDPNTKDFNVLKHTLKTTYGIDYLVLISTINDIKEVNETKGDDAKTVMMDASKNIKLLLKHFNFDKVKETLTTDAHQEFLSTDWLNFRPTIQPKYPIHQQFNNNDTLQHNLPVSSFQSIAHSNYDQDTLIPISSTNMPLMETMLGEIPFNNSVNKDTMNDVDFFNVLDNINMAGESQAISLGINDKLFWDWNKLFNDES</sequence>
<dbReference type="InterPro" id="IPR036864">
    <property type="entry name" value="Zn2-C6_fun-type_DNA-bd_sf"/>
</dbReference>
<accession>A0A4T0X8N1</accession>
<dbReference type="InterPro" id="IPR007219">
    <property type="entry name" value="XnlR_reg_dom"/>
</dbReference>
<dbReference type="EMBL" id="SELW01000033">
    <property type="protein sequence ID" value="TID31282.1"/>
    <property type="molecule type" value="Genomic_DNA"/>
</dbReference>
<dbReference type="GO" id="GO:0005634">
    <property type="term" value="C:nucleus"/>
    <property type="evidence" value="ECO:0007669"/>
    <property type="project" value="UniProtKB-SubCell"/>
</dbReference>